<comment type="caution">
    <text evidence="1">The sequence shown here is derived from an EMBL/GenBank/DDBJ whole genome shotgun (WGS) entry which is preliminary data.</text>
</comment>
<organism evidence="1 2">
    <name type="scientific">Blastococcus colisei</name>
    <dbReference type="NCBI Taxonomy" id="1564162"/>
    <lineage>
        <taxon>Bacteria</taxon>
        <taxon>Bacillati</taxon>
        <taxon>Actinomycetota</taxon>
        <taxon>Actinomycetes</taxon>
        <taxon>Geodermatophilales</taxon>
        <taxon>Geodermatophilaceae</taxon>
        <taxon>Blastococcus</taxon>
    </lineage>
</organism>
<protein>
    <submittedName>
        <fullName evidence="1">Putative metalloprotease</fullName>
    </submittedName>
</protein>
<keyword evidence="1" id="KW-0482">Metalloprotease</keyword>
<evidence type="ECO:0000313" key="1">
    <source>
        <dbReference type="EMBL" id="TQN41751.1"/>
    </source>
</evidence>
<dbReference type="PROSITE" id="PS51257">
    <property type="entry name" value="PROKAR_LIPOPROTEIN"/>
    <property type="match status" value="1"/>
</dbReference>
<sequence length="465" mass="49957">MMSVLRRALPAAVVVGLLLTGCSTEVVRGQASPGAGEAVDVSADAFPITGVSDEPIDRFARNALADLETFWIAAYPEYFDEEYTPLRNGYFSVDSDAIDEGAYPETGIGCEGSPTTPDSVAGNAFYDPACDLIAYDRALLEELAGDYGRFLVPVVMAHEFGHAMQGRFGFSERGIQDETQADCLAGAWTAWVAEGEAQHVSIRTPELDDVVRGFLLLRDDVGSDPDDTQAHGSYFDRVSAFYEGFDGGLEPCRDDFGADRLFTAAAFANDVDYLSQGNAAFEDLVAIVDVTLPDFWGEVFPAAFGSDFEPPTVEGFQGTAPACEGLEDRDLGYCSEDNTVYVDETDLATPAYDEIGDFALATAISLPYSLAVRDQAGLSTDDGAATRSAVCLTGWYQAQWYNNAFTDVLPDAAISPGDIDEAVQFLLTYGVDDRVFPNVDASGFELVGAFRTGFLEGGDACELER</sequence>
<keyword evidence="1" id="KW-0378">Hydrolase</keyword>
<dbReference type="Proteomes" id="UP000319865">
    <property type="component" value="Unassembled WGS sequence"/>
</dbReference>
<keyword evidence="2" id="KW-1185">Reference proteome</keyword>
<dbReference type="EMBL" id="VFQE01000001">
    <property type="protein sequence ID" value="TQN41751.1"/>
    <property type="molecule type" value="Genomic_DNA"/>
</dbReference>
<dbReference type="GO" id="GO:0008237">
    <property type="term" value="F:metallopeptidase activity"/>
    <property type="evidence" value="ECO:0007669"/>
    <property type="project" value="UniProtKB-KW"/>
</dbReference>
<keyword evidence="1" id="KW-0645">Protease</keyword>
<proteinExistence type="predicted"/>
<evidence type="ECO:0000313" key="2">
    <source>
        <dbReference type="Proteomes" id="UP000319865"/>
    </source>
</evidence>
<reference evidence="1 2" key="1">
    <citation type="submission" date="2019-06" db="EMBL/GenBank/DDBJ databases">
        <title>Sequencing the genomes of 1000 actinobacteria strains.</title>
        <authorList>
            <person name="Klenk H.-P."/>
        </authorList>
    </citation>
    <scope>NUCLEOTIDE SEQUENCE [LARGE SCALE GENOMIC DNA]</scope>
    <source>
        <strain evidence="1 2">DSM 46837</strain>
    </source>
</reference>
<dbReference type="RefSeq" id="WP_142024465.1">
    <property type="nucleotide sequence ID" value="NZ_VFQE01000001.1"/>
</dbReference>
<gene>
    <name evidence="1" type="ORF">FHU33_1131</name>
</gene>
<dbReference type="GO" id="GO:0006508">
    <property type="term" value="P:proteolysis"/>
    <property type="evidence" value="ECO:0007669"/>
    <property type="project" value="UniProtKB-KW"/>
</dbReference>
<dbReference type="SUPFAM" id="SSF55486">
    <property type="entry name" value="Metalloproteases ('zincins'), catalytic domain"/>
    <property type="match status" value="1"/>
</dbReference>
<dbReference type="OrthoDB" id="5168289at2"/>
<dbReference type="AlphaFoldDB" id="A0A543PCE2"/>
<accession>A0A543PCE2</accession>
<name>A0A543PCE2_9ACTN</name>